<keyword evidence="1 5" id="KW-0808">Transferase</keyword>
<evidence type="ECO:0000256" key="4">
    <source>
        <dbReference type="ARBA" id="ARBA00022840"/>
    </source>
</evidence>
<keyword evidence="3 5" id="KW-0418">Kinase</keyword>
<dbReference type="GO" id="GO:0005524">
    <property type="term" value="F:ATP binding"/>
    <property type="evidence" value="ECO:0007669"/>
    <property type="project" value="UniProtKB-KW"/>
</dbReference>
<feature type="non-terminal residue" evidence="6">
    <location>
        <position position="1"/>
    </location>
</feature>
<dbReference type="GO" id="GO:0006083">
    <property type="term" value="P:acetate metabolic process"/>
    <property type="evidence" value="ECO:0007669"/>
    <property type="project" value="TreeGrafter"/>
</dbReference>
<dbReference type="InterPro" id="IPR043129">
    <property type="entry name" value="ATPase_NBD"/>
</dbReference>
<proteinExistence type="inferred from homology"/>
<dbReference type="GO" id="GO:0008776">
    <property type="term" value="F:acetate kinase activity"/>
    <property type="evidence" value="ECO:0007669"/>
    <property type="project" value="TreeGrafter"/>
</dbReference>
<evidence type="ECO:0000256" key="5">
    <source>
        <dbReference type="RuleBase" id="RU003835"/>
    </source>
</evidence>
<name>A0A1F6THK0_9PROT</name>
<dbReference type="PANTHER" id="PTHR21060:SF15">
    <property type="entry name" value="ACETATE KINASE-RELATED"/>
    <property type="match status" value="1"/>
</dbReference>
<gene>
    <name evidence="6" type="ORF">A2150_08290</name>
</gene>
<protein>
    <submittedName>
        <fullName evidence="6">Acetate kinase</fullName>
    </submittedName>
</protein>
<dbReference type="Proteomes" id="UP000177925">
    <property type="component" value="Unassembled WGS sequence"/>
</dbReference>
<dbReference type="Gene3D" id="3.30.420.40">
    <property type="match status" value="2"/>
</dbReference>
<accession>A0A1F6THK0</accession>
<dbReference type="Pfam" id="PF00871">
    <property type="entry name" value="Acetate_kinase"/>
    <property type="match status" value="1"/>
</dbReference>
<evidence type="ECO:0000256" key="2">
    <source>
        <dbReference type="ARBA" id="ARBA00022741"/>
    </source>
</evidence>
<keyword evidence="4" id="KW-0067">ATP-binding</keyword>
<dbReference type="STRING" id="1817758.A2150_08290"/>
<organism evidence="6 7">
    <name type="scientific">Candidatus Muproteobacteria bacterium RBG_16_64_11</name>
    <dbReference type="NCBI Taxonomy" id="1817758"/>
    <lineage>
        <taxon>Bacteria</taxon>
        <taxon>Pseudomonadati</taxon>
        <taxon>Pseudomonadota</taxon>
        <taxon>Candidatus Muproteobacteria</taxon>
    </lineage>
</organism>
<keyword evidence="2" id="KW-0547">Nucleotide-binding</keyword>
<comment type="caution">
    <text evidence="6">The sequence shown here is derived from an EMBL/GenBank/DDBJ whole genome shotgun (WGS) entry which is preliminary data.</text>
</comment>
<dbReference type="AlphaFoldDB" id="A0A1F6THK0"/>
<reference evidence="6 7" key="1">
    <citation type="journal article" date="2016" name="Nat. Commun.">
        <title>Thousands of microbial genomes shed light on interconnected biogeochemical processes in an aquifer system.</title>
        <authorList>
            <person name="Anantharaman K."/>
            <person name="Brown C.T."/>
            <person name="Hug L.A."/>
            <person name="Sharon I."/>
            <person name="Castelle C.J."/>
            <person name="Probst A.J."/>
            <person name="Thomas B.C."/>
            <person name="Singh A."/>
            <person name="Wilkins M.J."/>
            <person name="Karaoz U."/>
            <person name="Brodie E.L."/>
            <person name="Williams K.H."/>
            <person name="Hubbard S.S."/>
            <person name="Banfield J.F."/>
        </authorList>
    </citation>
    <scope>NUCLEOTIDE SEQUENCE [LARGE SCALE GENOMIC DNA]</scope>
</reference>
<evidence type="ECO:0000256" key="1">
    <source>
        <dbReference type="ARBA" id="ARBA00022679"/>
    </source>
</evidence>
<evidence type="ECO:0000313" key="6">
    <source>
        <dbReference type="EMBL" id="OGI44602.1"/>
    </source>
</evidence>
<dbReference type="EMBL" id="MFSS01000018">
    <property type="protein sequence ID" value="OGI44602.1"/>
    <property type="molecule type" value="Genomic_DNA"/>
</dbReference>
<dbReference type="InterPro" id="IPR000890">
    <property type="entry name" value="Aliphatic_acid_kin_short-chain"/>
</dbReference>
<dbReference type="PRINTS" id="PR00471">
    <property type="entry name" value="ACETATEKNASE"/>
</dbReference>
<dbReference type="PANTHER" id="PTHR21060">
    <property type="entry name" value="ACETATE KINASE"/>
    <property type="match status" value="1"/>
</dbReference>
<dbReference type="SUPFAM" id="SSF53067">
    <property type="entry name" value="Actin-like ATPase domain"/>
    <property type="match status" value="2"/>
</dbReference>
<evidence type="ECO:0000313" key="7">
    <source>
        <dbReference type="Proteomes" id="UP000177925"/>
    </source>
</evidence>
<dbReference type="InterPro" id="IPR004372">
    <property type="entry name" value="Ac/propionate_kinase"/>
</dbReference>
<comment type="similarity">
    <text evidence="5">Belongs to the acetokinase family.</text>
</comment>
<dbReference type="HAMAP" id="MF_00020">
    <property type="entry name" value="Acetate_kinase"/>
    <property type="match status" value="1"/>
</dbReference>
<sequence>GRLVRTCVIDATVERGIEHVAPLAPLHNPLALEWIRVCRSVLGGTVPQIAVFDTAFFADLPEVAHTYAFPREVIRRHGIRRYGFHGIAHQAMWRGWRALRPDIPEGGRVIALQLGAGCSITAIHDGRPLDTSMGFSPLEGLVMATRSGDVDPGLLLYLQRAVGLTPDRLERMLNEESGLLGVAGTSADMRELLASPQPDARLAVALYCYRARKYVGSYLAVLGGADAILFGGGVGENAPEIRARILDGMTWAGIGLDTERNRRAAGTLAALHAPDSGTEIHVIPVDEAAILAETAMALMATQSPTSTPTGGEDA</sequence>
<evidence type="ECO:0000256" key="3">
    <source>
        <dbReference type="ARBA" id="ARBA00022777"/>
    </source>
</evidence>